<dbReference type="Proteomes" id="UP000092460">
    <property type="component" value="Unassembled WGS sequence"/>
</dbReference>
<organism evidence="9 10">
    <name type="scientific">Glossina palpalis gambiensis</name>
    <dbReference type="NCBI Taxonomy" id="67801"/>
    <lineage>
        <taxon>Eukaryota</taxon>
        <taxon>Metazoa</taxon>
        <taxon>Ecdysozoa</taxon>
        <taxon>Arthropoda</taxon>
        <taxon>Hexapoda</taxon>
        <taxon>Insecta</taxon>
        <taxon>Pterygota</taxon>
        <taxon>Neoptera</taxon>
        <taxon>Endopterygota</taxon>
        <taxon>Diptera</taxon>
        <taxon>Brachycera</taxon>
        <taxon>Muscomorpha</taxon>
        <taxon>Hippoboscoidea</taxon>
        <taxon>Glossinidae</taxon>
        <taxon>Glossina</taxon>
    </lineage>
</organism>
<feature type="transmembrane region" description="Helical" evidence="8">
    <location>
        <begin position="237"/>
        <end position="256"/>
    </location>
</feature>
<evidence type="ECO:0000256" key="6">
    <source>
        <dbReference type="ARBA" id="ARBA00022989"/>
    </source>
</evidence>
<name>A0A1B0BR44_9MUSC</name>
<feature type="transmembrane region" description="Helical" evidence="8">
    <location>
        <begin position="150"/>
        <end position="170"/>
    </location>
</feature>
<comment type="subcellular location">
    <subcellularLocation>
        <location evidence="1">Endomembrane system</location>
        <topology evidence="1">Multi-pass membrane protein</topology>
    </subcellularLocation>
    <subcellularLocation>
        <location evidence="8">Golgi apparatus membrane</location>
        <topology evidence="8">Multi-pass membrane protein</topology>
    </subcellularLocation>
</comment>
<accession>A0A1B0BR44</accession>
<dbReference type="EnsemblMetazoa" id="GPPI037949-RA">
    <property type="protein sequence ID" value="GPPI037949-PA"/>
    <property type="gene ID" value="GPPI037949"/>
</dbReference>
<dbReference type="GO" id="GO:0016788">
    <property type="term" value="F:hydrolase activity, acting on ester bonds"/>
    <property type="evidence" value="ECO:0007669"/>
    <property type="project" value="TreeGrafter"/>
</dbReference>
<feature type="signal peptide" evidence="8">
    <location>
        <begin position="1"/>
        <end position="23"/>
    </location>
</feature>
<sequence length="336" mass="39928">MIKINKSLLICLILISIFLKCLCSNGDKTVFFKQCRQNCERQNCSAGKRTDGIEFQEQAIKYYQQTLFDKLFLWNCVDECQYGCMWRTVEVFKERGWAVPQFYGKWPFIRFMGLQEPASVYFSILNFVAHVRNIKRFRREVRPDSPCYKLWHLFAFVCLNGWLWSIIFHARDLPLTELLDYAFAYSMVLVVFYCMLLRMLHRKSILLRGFISLGVLSYYINYFAYLSAGKFSYSTNMVANVVTGVLGGLGWILWSFRVRHYRPYYRKIQTFFLLMGLSMSLELLDFRPILWIIDAHALWHLSTAFLAPLFYSFVIEDCKILRTEYKDKAFIFDKEI</sequence>
<evidence type="ECO:0000256" key="8">
    <source>
        <dbReference type="RuleBase" id="RU365066"/>
    </source>
</evidence>
<feature type="transmembrane region" description="Helical" evidence="8">
    <location>
        <begin position="108"/>
        <end position="129"/>
    </location>
</feature>
<proteinExistence type="inferred from homology"/>
<reference evidence="10" key="1">
    <citation type="submission" date="2015-01" db="EMBL/GenBank/DDBJ databases">
        <authorList>
            <person name="Aksoy S."/>
            <person name="Warren W."/>
            <person name="Wilson R.K."/>
        </authorList>
    </citation>
    <scope>NUCLEOTIDE SEQUENCE [LARGE SCALE GENOMIC DNA]</scope>
    <source>
        <strain evidence="10">IAEA</strain>
    </source>
</reference>
<dbReference type="GO" id="GO:0000139">
    <property type="term" value="C:Golgi membrane"/>
    <property type="evidence" value="ECO:0007669"/>
    <property type="project" value="UniProtKB-SubCell"/>
</dbReference>
<evidence type="ECO:0000256" key="5">
    <source>
        <dbReference type="ARBA" id="ARBA00022729"/>
    </source>
</evidence>
<dbReference type="Pfam" id="PF04080">
    <property type="entry name" value="Per1"/>
    <property type="match status" value="1"/>
</dbReference>
<evidence type="ECO:0000256" key="1">
    <source>
        <dbReference type="ARBA" id="ARBA00004127"/>
    </source>
</evidence>
<feature type="chain" id="PRO_5016486957" description="Post-GPI attachment to proteins factor 3" evidence="8">
    <location>
        <begin position="24"/>
        <end position="336"/>
    </location>
</feature>
<comment type="similarity">
    <text evidence="2 8">Belongs to the PGAP3 family.</text>
</comment>
<dbReference type="VEuPathDB" id="VectorBase:GPPI037949"/>
<keyword evidence="5 8" id="KW-0732">Signal</keyword>
<keyword evidence="4 8" id="KW-0812">Transmembrane</keyword>
<evidence type="ECO:0000256" key="7">
    <source>
        <dbReference type="ARBA" id="ARBA00023136"/>
    </source>
</evidence>
<dbReference type="STRING" id="67801.A0A1B0BR44"/>
<dbReference type="GO" id="GO:0005789">
    <property type="term" value="C:endoplasmic reticulum membrane"/>
    <property type="evidence" value="ECO:0007669"/>
    <property type="project" value="TreeGrafter"/>
</dbReference>
<evidence type="ECO:0000256" key="3">
    <source>
        <dbReference type="ARBA" id="ARBA00022502"/>
    </source>
</evidence>
<feature type="transmembrane region" description="Helical" evidence="8">
    <location>
        <begin position="205"/>
        <end position="225"/>
    </location>
</feature>
<evidence type="ECO:0000313" key="9">
    <source>
        <dbReference type="EnsemblMetazoa" id="GPPI037949-PA"/>
    </source>
</evidence>
<keyword evidence="3 8" id="KW-0337">GPI-anchor biosynthesis</keyword>
<dbReference type="PANTHER" id="PTHR13148">
    <property type="entry name" value="PER1-RELATED"/>
    <property type="match status" value="1"/>
</dbReference>
<dbReference type="AlphaFoldDB" id="A0A1B0BR44"/>
<dbReference type="GO" id="GO:0006506">
    <property type="term" value="P:GPI anchor biosynthetic process"/>
    <property type="evidence" value="ECO:0007669"/>
    <property type="project" value="UniProtKB-KW"/>
</dbReference>
<keyword evidence="8" id="KW-0333">Golgi apparatus</keyword>
<keyword evidence="10" id="KW-1185">Reference proteome</keyword>
<feature type="transmembrane region" description="Helical" evidence="8">
    <location>
        <begin position="268"/>
        <end position="291"/>
    </location>
</feature>
<evidence type="ECO:0000256" key="2">
    <source>
        <dbReference type="ARBA" id="ARBA00006387"/>
    </source>
</evidence>
<comment type="function">
    <text evidence="8">Involved in the lipid remodeling steps of GPI-anchor maturation.</text>
</comment>
<keyword evidence="7 8" id="KW-0472">Membrane</keyword>
<reference evidence="9" key="2">
    <citation type="submission" date="2020-05" db="UniProtKB">
        <authorList>
            <consortium name="EnsemblMetazoa"/>
        </authorList>
    </citation>
    <scope>IDENTIFICATION</scope>
    <source>
        <strain evidence="9">IAEA</strain>
    </source>
</reference>
<protein>
    <recommendedName>
        <fullName evidence="8">Post-GPI attachment to proteins factor 3</fullName>
    </recommendedName>
</protein>
<evidence type="ECO:0000313" key="10">
    <source>
        <dbReference type="Proteomes" id="UP000092460"/>
    </source>
</evidence>
<feature type="transmembrane region" description="Helical" evidence="8">
    <location>
        <begin position="297"/>
        <end position="315"/>
    </location>
</feature>
<dbReference type="EMBL" id="JXJN01018905">
    <property type="status" value="NOT_ANNOTATED_CDS"/>
    <property type="molecule type" value="Genomic_DNA"/>
</dbReference>
<dbReference type="PANTHER" id="PTHR13148:SF0">
    <property type="entry name" value="POST-GPI ATTACHMENT TO PROTEINS FACTOR 3"/>
    <property type="match status" value="1"/>
</dbReference>
<dbReference type="InterPro" id="IPR007217">
    <property type="entry name" value="Per1-like"/>
</dbReference>
<keyword evidence="6 8" id="KW-1133">Transmembrane helix</keyword>
<feature type="transmembrane region" description="Helical" evidence="8">
    <location>
        <begin position="182"/>
        <end position="200"/>
    </location>
</feature>
<evidence type="ECO:0000256" key="4">
    <source>
        <dbReference type="ARBA" id="ARBA00022692"/>
    </source>
</evidence>